<dbReference type="SUPFAM" id="SSF46911">
    <property type="entry name" value="Ribosomal protein S18"/>
    <property type="match status" value="1"/>
</dbReference>
<keyword evidence="2" id="KW-0689">Ribosomal protein</keyword>
<dbReference type="PANTHER" id="PTHR13479:SF40">
    <property type="entry name" value="SMALL RIBOSOMAL SUBUNIT PROTEIN BS18M"/>
    <property type="match status" value="1"/>
</dbReference>
<keyword evidence="7" id="KW-1185">Reference proteome</keyword>
<dbReference type="GO" id="GO:0005763">
    <property type="term" value="C:mitochondrial small ribosomal subunit"/>
    <property type="evidence" value="ECO:0007669"/>
    <property type="project" value="TreeGrafter"/>
</dbReference>
<comment type="similarity">
    <text evidence="1">Belongs to the bacterial ribosomal protein bS18 family.</text>
</comment>
<reference evidence="6" key="1">
    <citation type="submission" date="2021-03" db="EMBL/GenBank/DDBJ databases">
        <authorList>
            <person name="Tagirdzhanova G."/>
        </authorList>
    </citation>
    <scope>NUCLEOTIDE SEQUENCE</scope>
</reference>
<feature type="region of interest" description="Disordered" evidence="5">
    <location>
        <begin position="1"/>
        <end position="60"/>
    </location>
</feature>
<evidence type="ECO:0000256" key="5">
    <source>
        <dbReference type="SAM" id="MobiDB-lite"/>
    </source>
</evidence>
<organism evidence="6 7">
    <name type="scientific">Gomphillus americanus</name>
    <dbReference type="NCBI Taxonomy" id="1940652"/>
    <lineage>
        <taxon>Eukaryota</taxon>
        <taxon>Fungi</taxon>
        <taxon>Dikarya</taxon>
        <taxon>Ascomycota</taxon>
        <taxon>Pezizomycotina</taxon>
        <taxon>Lecanoromycetes</taxon>
        <taxon>OSLEUM clade</taxon>
        <taxon>Ostropomycetidae</taxon>
        <taxon>Ostropales</taxon>
        <taxon>Graphidaceae</taxon>
        <taxon>Gomphilloideae</taxon>
        <taxon>Gomphillus</taxon>
    </lineage>
</organism>
<proteinExistence type="inferred from homology"/>
<gene>
    <name evidence="6" type="ORF">GOMPHAMPRED_008262</name>
</gene>
<evidence type="ECO:0000313" key="7">
    <source>
        <dbReference type="Proteomes" id="UP000664169"/>
    </source>
</evidence>
<name>A0A8H3EZJ3_9LECA</name>
<evidence type="ECO:0000313" key="6">
    <source>
        <dbReference type="EMBL" id="CAF9914778.1"/>
    </source>
</evidence>
<dbReference type="EMBL" id="CAJPDQ010000009">
    <property type="protein sequence ID" value="CAF9914778.1"/>
    <property type="molecule type" value="Genomic_DNA"/>
</dbReference>
<dbReference type="Pfam" id="PF01084">
    <property type="entry name" value="Ribosomal_S18"/>
    <property type="match status" value="1"/>
</dbReference>
<keyword evidence="3" id="KW-0687">Ribonucleoprotein</keyword>
<dbReference type="GO" id="GO:0032543">
    <property type="term" value="P:mitochondrial translation"/>
    <property type="evidence" value="ECO:0007669"/>
    <property type="project" value="TreeGrafter"/>
</dbReference>
<protein>
    <recommendedName>
        <fullName evidence="4">Small ribosomal subunit protein bS18m</fullName>
    </recommendedName>
</protein>
<dbReference type="OrthoDB" id="21463at2759"/>
<feature type="compositionally biased region" description="Basic and acidic residues" evidence="5">
    <location>
        <begin position="35"/>
        <end position="57"/>
    </location>
</feature>
<accession>A0A8H3EZJ3</accession>
<dbReference type="Proteomes" id="UP000664169">
    <property type="component" value="Unassembled WGS sequence"/>
</dbReference>
<dbReference type="GO" id="GO:0070181">
    <property type="term" value="F:small ribosomal subunit rRNA binding"/>
    <property type="evidence" value="ECO:0007669"/>
    <property type="project" value="TreeGrafter"/>
</dbReference>
<evidence type="ECO:0000256" key="4">
    <source>
        <dbReference type="ARBA" id="ARBA00035264"/>
    </source>
</evidence>
<dbReference type="GO" id="GO:0003735">
    <property type="term" value="F:structural constituent of ribosome"/>
    <property type="evidence" value="ECO:0007669"/>
    <property type="project" value="InterPro"/>
</dbReference>
<dbReference type="InterPro" id="IPR001648">
    <property type="entry name" value="Ribosomal_bS18"/>
</dbReference>
<evidence type="ECO:0000256" key="1">
    <source>
        <dbReference type="ARBA" id="ARBA00005589"/>
    </source>
</evidence>
<comment type="caution">
    <text evidence="6">The sequence shown here is derived from an EMBL/GenBank/DDBJ whole genome shotgun (WGS) entry which is preliminary data.</text>
</comment>
<feature type="compositionally biased region" description="Polar residues" evidence="5">
    <location>
        <begin position="1"/>
        <end position="24"/>
    </location>
</feature>
<dbReference type="AlphaFoldDB" id="A0A8H3EZJ3"/>
<dbReference type="InterPro" id="IPR036870">
    <property type="entry name" value="Ribosomal_bS18_sf"/>
</dbReference>
<sequence>MSIPEPNTQYSSQTVHDPSGSTSGADAAGFQEAIRASRERFAQGAKAREERTTRERSQQGMERLMARKWQGGDLYTPHDLTPREILKFSKTTNPSKDVFDVLGLNPLDAYKNPVLLAEFMTSGGKIKHPSETGLRPVNQRKLAKTIRRAIGMGIMPSCHVHPEMLRRFGPDQASRKYKWR</sequence>
<dbReference type="Gene3D" id="4.10.640.10">
    <property type="entry name" value="Ribosomal protein S18"/>
    <property type="match status" value="1"/>
</dbReference>
<evidence type="ECO:0000256" key="2">
    <source>
        <dbReference type="ARBA" id="ARBA00022980"/>
    </source>
</evidence>
<evidence type="ECO:0000256" key="3">
    <source>
        <dbReference type="ARBA" id="ARBA00023274"/>
    </source>
</evidence>
<dbReference type="PANTHER" id="PTHR13479">
    <property type="entry name" value="30S RIBOSOMAL PROTEIN S18"/>
    <property type="match status" value="1"/>
</dbReference>